<keyword evidence="1" id="KW-1133">Transmembrane helix</keyword>
<gene>
    <name evidence="2" type="ORF">GXP67_12710</name>
</gene>
<dbReference type="KEGG" id="rhoz:GXP67_12710"/>
<keyword evidence="1" id="KW-0812">Transmembrane</keyword>
<evidence type="ECO:0000313" key="3">
    <source>
        <dbReference type="Proteomes" id="UP000480178"/>
    </source>
</evidence>
<accession>A0A6C0GHJ6</accession>
<sequence length="128" mass="14922">MKPIFSKSRASLQYTYSGVPYSYILFLLVFFFIISFATLRDRAQLVKIELPDSTASTITLTHEEIKTYDYPWIYVGRPLDPIVCFPFTKPQIQVGDVLIPIEQIPQYLSDYQFRCPPVKKIAYLKIDK</sequence>
<protein>
    <submittedName>
        <fullName evidence="2">Uncharacterized protein</fullName>
    </submittedName>
</protein>
<feature type="transmembrane region" description="Helical" evidence="1">
    <location>
        <begin position="20"/>
        <end position="39"/>
    </location>
</feature>
<proteinExistence type="predicted"/>
<dbReference type="RefSeq" id="WP_162443458.1">
    <property type="nucleotide sequence ID" value="NZ_CP048222.1"/>
</dbReference>
<evidence type="ECO:0000313" key="2">
    <source>
        <dbReference type="EMBL" id="QHT67429.1"/>
    </source>
</evidence>
<keyword evidence="3" id="KW-1185">Reference proteome</keyword>
<dbReference type="AlphaFoldDB" id="A0A6C0GHJ6"/>
<evidence type="ECO:0000256" key="1">
    <source>
        <dbReference type="SAM" id="Phobius"/>
    </source>
</evidence>
<name>A0A6C0GHJ6_9BACT</name>
<keyword evidence="1" id="KW-0472">Membrane</keyword>
<dbReference type="EMBL" id="CP048222">
    <property type="protein sequence ID" value="QHT67429.1"/>
    <property type="molecule type" value="Genomic_DNA"/>
</dbReference>
<organism evidence="2 3">
    <name type="scientific">Rhodocytophaga rosea</name>
    <dbReference type="NCBI Taxonomy" id="2704465"/>
    <lineage>
        <taxon>Bacteria</taxon>
        <taxon>Pseudomonadati</taxon>
        <taxon>Bacteroidota</taxon>
        <taxon>Cytophagia</taxon>
        <taxon>Cytophagales</taxon>
        <taxon>Rhodocytophagaceae</taxon>
        <taxon>Rhodocytophaga</taxon>
    </lineage>
</organism>
<reference evidence="2 3" key="1">
    <citation type="submission" date="2020-01" db="EMBL/GenBank/DDBJ databases">
        <authorList>
            <person name="Kim M.K."/>
        </authorList>
    </citation>
    <scope>NUCLEOTIDE SEQUENCE [LARGE SCALE GENOMIC DNA]</scope>
    <source>
        <strain evidence="2 3">172606-1</strain>
    </source>
</reference>
<dbReference type="Proteomes" id="UP000480178">
    <property type="component" value="Chromosome"/>
</dbReference>